<proteinExistence type="predicted"/>
<comment type="caution">
    <text evidence="2">The sequence shown here is derived from an EMBL/GenBank/DDBJ whole genome shotgun (WGS) entry which is preliminary data.</text>
</comment>
<dbReference type="Proteomes" id="UP000324222">
    <property type="component" value="Unassembled WGS sequence"/>
</dbReference>
<gene>
    <name evidence="2" type="ORF">E2C01_063814</name>
</gene>
<name>A0A5B7HM24_PORTR</name>
<organism evidence="2 3">
    <name type="scientific">Portunus trituberculatus</name>
    <name type="common">Swimming crab</name>
    <name type="synonym">Neptunus trituberculatus</name>
    <dbReference type="NCBI Taxonomy" id="210409"/>
    <lineage>
        <taxon>Eukaryota</taxon>
        <taxon>Metazoa</taxon>
        <taxon>Ecdysozoa</taxon>
        <taxon>Arthropoda</taxon>
        <taxon>Crustacea</taxon>
        <taxon>Multicrustacea</taxon>
        <taxon>Malacostraca</taxon>
        <taxon>Eumalacostraca</taxon>
        <taxon>Eucarida</taxon>
        <taxon>Decapoda</taxon>
        <taxon>Pleocyemata</taxon>
        <taxon>Brachyura</taxon>
        <taxon>Eubrachyura</taxon>
        <taxon>Portunoidea</taxon>
        <taxon>Portunidae</taxon>
        <taxon>Portuninae</taxon>
        <taxon>Portunus</taxon>
    </lineage>
</organism>
<accession>A0A5B7HM24</accession>
<sequence>MILRYATNGVNSEPNDLAKCRSGLGRSSVCKANSVNLATCRPQVCRLCWSTKAATHQPTLSRKAPTQSPTQPASQPGWHPLTHPPTHPARQEPTHPPTPNPPTQAASQSGRQPPTHLNRRLQQGVMNARHNRFVESGVFLCLDEFQTCASKIS</sequence>
<evidence type="ECO:0000256" key="1">
    <source>
        <dbReference type="SAM" id="MobiDB-lite"/>
    </source>
</evidence>
<evidence type="ECO:0000313" key="2">
    <source>
        <dbReference type="EMBL" id="MPC69584.1"/>
    </source>
</evidence>
<feature type="compositionally biased region" description="Low complexity" evidence="1">
    <location>
        <begin position="64"/>
        <end position="76"/>
    </location>
</feature>
<protein>
    <submittedName>
        <fullName evidence="2">Uncharacterized protein</fullName>
    </submittedName>
</protein>
<dbReference type="EMBL" id="VSRR010029672">
    <property type="protein sequence ID" value="MPC69584.1"/>
    <property type="molecule type" value="Genomic_DNA"/>
</dbReference>
<keyword evidence="3" id="KW-1185">Reference proteome</keyword>
<reference evidence="2 3" key="1">
    <citation type="submission" date="2019-05" db="EMBL/GenBank/DDBJ databases">
        <title>Another draft genome of Portunus trituberculatus and its Hox gene families provides insights of decapod evolution.</title>
        <authorList>
            <person name="Jeong J.-H."/>
            <person name="Song I."/>
            <person name="Kim S."/>
            <person name="Choi T."/>
            <person name="Kim D."/>
            <person name="Ryu S."/>
            <person name="Kim W."/>
        </authorList>
    </citation>
    <scope>NUCLEOTIDE SEQUENCE [LARGE SCALE GENOMIC DNA]</scope>
    <source>
        <tissue evidence="2">Muscle</tissue>
    </source>
</reference>
<feature type="region of interest" description="Disordered" evidence="1">
    <location>
        <begin position="55"/>
        <end position="117"/>
    </location>
</feature>
<dbReference type="AlphaFoldDB" id="A0A5B7HM24"/>
<evidence type="ECO:0000313" key="3">
    <source>
        <dbReference type="Proteomes" id="UP000324222"/>
    </source>
</evidence>